<feature type="compositionally biased region" description="Polar residues" evidence="1">
    <location>
        <begin position="231"/>
        <end position="241"/>
    </location>
</feature>
<keyword evidence="3" id="KW-1185">Reference proteome</keyword>
<accession>A0ABN7V5Y8</accession>
<dbReference type="Proteomes" id="UP000789901">
    <property type="component" value="Unassembled WGS sequence"/>
</dbReference>
<proteinExistence type="predicted"/>
<gene>
    <name evidence="2" type="ORF">GMARGA_LOCUS14072</name>
</gene>
<protein>
    <submittedName>
        <fullName evidence="2">42719_t:CDS:1</fullName>
    </submittedName>
</protein>
<evidence type="ECO:0000256" key="1">
    <source>
        <dbReference type="SAM" id="MobiDB-lite"/>
    </source>
</evidence>
<reference evidence="2 3" key="1">
    <citation type="submission" date="2021-06" db="EMBL/GenBank/DDBJ databases">
        <authorList>
            <person name="Kallberg Y."/>
            <person name="Tangrot J."/>
            <person name="Rosling A."/>
        </authorList>
    </citation>
    <scope>NUCLEOTIDE SEQUENCE [LARGE SCALE GENOMIC DNA]</scope>
    <source>
        <strain evidence="2 3">120-4 pot B 10/14</strain>
    </source>
</reference>
<organism evidence="2 3">
    <name type="scientific">Gigaspora margarita</name>
    <dbReference type="NCBI Taxonomy" id="4874"/>
    <lineage>
        <taxon>Eukaryota</taxon>
        <taxon>Fungi</taxon>
        <taxon>Fungi incertae sedis</taxon>
        <taxon>Mucoromycota</taxon>
        <taxon>Glomeromycotina</taxon>
        <taxon>Glomeromycetes</taxon>
        <taxon>Diversisporales</taxon>
        <taxon>Gigasporaceae</taxon>
        <taxon>Gigaspora</taxon>
    </lineage>
</organism>
<feature type="region of interest" description="Disordered" evidence="1">
    <location>
        <begin position="228"/>
        <end position="249"/>
    </location>
</feature>
<feature type="non-terminal residue" evidence="2">
    <location>
        <position position="1"/>
    </location>
</feature>
<name>A0ABN7V5Y8_GIGMA</name>
<sequence length="261" mass="31835">RLLDWKIKIEKEYYIPPGKPFVEFHYGDKFCRKSSYTEKFNDKIVDRLDNRNWFDGYNKYSILVLDEFDGMQLSFSTLLKILFGQQRKLEIKRSQELNYIKHVIISSNYILNELYKDNNYNQGQLDWHVDAIWYYRKSQDTFSERQYQRNPYHKQQYHQYLNLINYYQYFEENWNIVNDNLNITKNIFHNNYSSIPFDSNCQGRELNDDYLPIEKIRTILATKRKKDQFDSETSSINSQDSENTKKYQQKKSKISKLIENI</sequence>
<evidence type="ECO:0000313" key="3">
    <source>
        <dbReference type="Proteomes" id="UP000789901"/>
    </source>
</evidence>
<dbReference type="EMBL" id="CAJVQB010009189">
    <property type="protein sequence ID" value="CAG8727578.1"/>
    <property type="molecule type" value="Genomic_DNA"/>
</dbReference>
<evidence type="ECO:0000313" key="2">
    <source>
        <dbReference type="EMBL" id="CAG8727578.1"/>
    </source>
</evidence>
<comment type="caution">
    <text evidence="2">The sequence shown here is derived from an EMBL/GenBank/DDBJ whole genome shotgun (WGS) entry which is preliminary data.</text>
</comment>